<feature type="region of interest" description="Disordered" evidence="1">
    <location>
        <begin position="81"/>
        <end position="112"/>
    </location>
</feature>
<feature type="compositionally biased region" description="Basic and acidic residues" evidence="1">
    <location>
        <begin position="97"/>
        <end position="112"/>
    </location>
</feature>
<sequence length="112" mass="12704">MTKWSVVMMIVVLVIATMEREAEGSVCLFNCLKKCRHKDPSVRRYCICECVFLCTIDFKSPQGNQLAERKSFYQALNQTCGQTPNAPSPSPQMKTSFSKEIHTREDVHGSIL</sequence>
<accession>A0ABQ7XMA6</accession>
<keyword evidence="4" id="KW-1185">Reference proteome</keyword>
<protein>
    <submittedName>
        <fullName evidence="3">Uncharacterized protein</fullName>
    </submittedName>
</protein>
<feature type="signal peptide" evidence="2">
    <location>
        <begin position="1"/>
        <end position="24"/>
    </location>
</feature>
<reference evidence="3 4" key="1">
    <citation type="submission" date="2021-05" db="EMBL/GenBank/DDBJ databases">
        <title>Genome Assembly of Synthetic Allotetraploid Brassica napus Reveals Homoeologous Exchanges between Subgenomes.</title>
        <authorList>
            <person name="Davis J.T."/>
        </authorList>
    </citation>
    <scope>NUCLEOTIDE SEQUENCE [LARGE SCALE GENOMIC DNA]</scope>
    <source>
        <strain evidence="4">cv. Da-Ae</strain>
        <tissue evidence="3">Seedling</tissue>
    </source>
</reference>
<organism evidence="3 4">
    <name type="scientific">Brassica napus</name>
    <name type="common">Rape</name>
    <dbReference type="NCBI Taxonomy" id="3708"/>
    <lineage>
        <taxon>Eukaryota</taxon>
        <taxon>Viridiplantae</taxon>
        <taxon>Streptophyta</taxon>
        <taxon>Embryophyta</taxon>
        <taxon>Tracheophyta</taxon>
        <taxon>Spermatophyta</taxon>
        <taxon>Magnoliopsida</taxon>
        <taxon>eudicotyledons</taxon>
        <taxon>Gunneridae</taxon>
        <taxon>Pentapetalae</taxon>
        <taxon>rosids</taxon>
        <taxon>malvids</taxon>
        <taxon>Brassicales</taxon>
        <taxon>Brassicaceae</taxon>
        <taxon>Brassiceae</taxon>
        <taxon>Brassica</taxon>
    </lineage>
</organism>
<dbReference type="EMBL" id="JAGKQM010000019">
    <property type="protein sequence ID" value="KAH0857071.1"/>
    <property type="molecule type" value="Genomic_DNA"/>
</dbReference>
<evidence type="ECO:0000256" key="2">
    <source>
        <dbReference type="SAM" id="SignalP"/>
    </source>
</evidence>
<keyword evidence="2" id="KW-0732">Signal</keyword>
<evidence type="ECO:0000256" key="1">
    <source>
        <dbReference type="SAM" id="MobiDB-lite"/>
    </source>
</evidence>
<dbReference type="Proteomes" id="UP000824890">
    <property type="component" value="Unassembled WGS sequence"/>
</dbReference>
<feature type="chain" id="PRO_5047205936" evidence="2">
    <location>
        <begin position="25"/>
        <end position="112"/>
    </location>
</feature>
<evidence type="ECO:0000313" key="3">
    <source>
        <dbReference type="EMBL" id="KAH0857071.1"/>
    </source>
</evidence>
<comment type="caution">
    <text evidence="3">The sequence shown here is derived from an EMBL/GenBank/DDBJ whole genome shotgun (WGS) entry which is preliminary data.</text>
</comment>
<evidence type="ECO:0000313" key="4">
    <source>
        <dbReference type="Proteomes" id="UP000824890"/>
    </source>
</evidence>
<feature type="compositionally biased region" description="Polar residues" evidence="1">
    <location>
        <begin position="81"/>
        <end position="96"/>
    </location>
</feature>
<proteinExistence type="predicted"/>
<name>A0ABQ7XMA6_BRANA</name>
<gene>
    <name evidence="3" type="ORF">HID58_085332</name>
</gene>